<feature type="non-terminal residue" evidence="3">
    <location>
        <position position="1"/>
    </location>
</feature>
<feature type="compositionally biased region" description="Polar residues" evidence="1">
    <location>
        <begin position="67"/>
        <end position="79"/>
    </location>
</feature>
<accession>A0ABU9GKQ6</accession>
<comment type="caution">
    <text evidence="3">The sequence shown here is derived from an EMBL/GenBank/DDBJ whole genome shotgun (WGS) entry which is preliminary data.</text>
</comment>
<evidence type="ECO:0000313" key="4">
    <source>
        <dbReference type="Proteomes" id="UP001378242"/>
    </source>
</evidence>
<feature type="non-terminal residue" evidence="3">
    <location>
        <position position="79"/>
    </location>
</feature>
<feature type="domain" description="Bacterial Ig" evidence="2">
    <location>
        <begin position="16"/>
        <end position="79"/>
    </location>
</feature>
<proteinExistence type="predicted"/>
<dbReference type="Proteomes" id="UP001378242">
    <property type="component" value="Unassembled WGS sequence"/>
</dbReference>
<feature type="compositionally biased region" description="Polar residues" evidence="1">
    <location>
        <begin position="9"/>
        <end position="24"/>
    </location>
</feature>
<dbReference type="InterPro" id="IPR041498">
    <property type="entry name" value="Big_6"/>
</dbReference>
<sequence length="79" mass="7862">DAATKDTVTDTPTLNDTDGTTLSGTGEPGATIDITDGNGEEVATTEVGNDGTFSVELDPMPEDGTELTATATDPAGNTS</sequence>
<dbReference type="Gene3D" id="2.60.40.10">
    <property type="entry name" value="Immunoglobulins"/>
    <property type="match status" value="1"/>
</dbReference>
<gene>
    <name evidence="3" type="ORF">V6243_17915</name>
</gene>
<evidence type="ECO:0000256" key="1">
    <source>
        <dbReference type="SAM" id="MobiDB-lite"/>
    </source>
</evidence>
<evidence type="ECO:0000259" key="2">
    <source>
        <dbReference type="Pfam" id="PF17936"/>
    </source>
</evidence>
<dbReference type="Pfam" id="PF17936">
    <property type="entry name" value="Big_6"/>
    <property type="match status" value="1"/>
</dbReference>
<name>A0ABU9GKQ6_COBMA</name>
<organism evidence="3 4">
    <name type="scientific">Cobetia marina</name>
    <name type="common">Deleya marina</name>
    <dbReference type="NCBI Taxonomy" id="28258"/>
    <lineage>
        <taxon>Bacteria</taxon>
        <taxon>Pseudomonadati</taxon>
        <taxon>Pseudomonadota</taxon>
        <taxon>Gammaproteobacteria</taxon>
        <taxon>Oceanospirillales</taxon>
        <taxon>Halomonadaceae</taxon>
        <taxon>Cobetia</taxon>
    </lineage>
</organism>
<reference evidence="3 4" key="1">
    <citation type="submission" date="2024-02" db="EMBL/GenBank/DDBJ databases">
        <title>Bacteria isolated from the canopy kelp, Nereocystis luetkeana.</title>
        <authorList>
            <person name="Pfister C.A."/>
            <person name="Younker I.T."/>
            <person name="Light S.H."/>
        </authorList>
    </citation>
    <scope>NUCLEOTIDE SEQUENCE [LARGE SCALE GENOMIC DNA]</scope>
    <source>
        <strain evidence="3 4">TI.5.07</strain>
    </source>
</reference>
<keyword evidence="4" id="KW-1185">Reference proteome</keyword>
<dbReference type="EMBL" id="JBAKAP010000085">
    <property type="protein sequence ID" value="MEL0618702.1"/>
    <property type="molecule type" value="Genomic_DNA"/>
</dbReference>
<protein>
    <submittedName>
        <fullName evidence="3">Ig-like domain-containing protein</fullName>
    </submittedName>
</protein>
<feature type="region of interest" description="Disordered" evidence="1">
    <location>
        <begin position="1"/>
        <end position="79"/>
    </location>
</feature>
<evidence type="ECO:0000313" key="3">
    <source>
        <dbReference type="EMBL" id="MEL0618702.1"/>
    </source>
</evidence>
<dbReference type="RefSeq" id="WP_341542995.1">
    <property type="nucleotide sequence ID" value="NZ_JBAKAP010000085.1"/>
</dbReference>
<dbReference type="InterPro" id="IPR013783">
    <property type="entry name" value="Ig-like_fold"/>
</dbReference>